<accession>A0A8H3H789</accession>
<comment type="caution">
    <text evidence="1">The sequence shown here is derived from an EMBL/GenBank/DDBJ whole genome shotgun (WGS) entry which is preliminary data.</text>
</comment>
<proteinExistence type="predicted"/>
<name>A0A8H3H789_9AGAM</name>
<sequence length="129" mass="14474">MTTSANLIIVLYSEYSRVEALNHIGRMSKHRSGSFRQLVFPDQNINPPVTDRKPQSQSKLALLTRKDKKQVNDLSPPSWMEMVIGARKFISNHYSSGDKIILFGLSGGIAEDFPIVNSMVIELVKQLVS</sequence>
<evidence type="ECO:0000313" key="1">
    <source>
        <dbReference type="EMBL" id="CAE6484536.1"/>
    </source>
</evidence>
<gene>
    <name evidence="1" type="ORF">RDB_LOCUS102466</name>
</gene>
<evidence type="ECO:0000313" key="2">
    <source>
        <dbReference type="Proteomes" id="UP000663831"/>
    </source>
</evidence>
<organism evidence="1 2">
    <name type="scientific">Rhizoctonia solani</name>
    <dbReference type="NCBI Taxonomy" id="456999"/>
    <lineage>
        <taxon>Eukaryota</taxon>
        <taxon>Fungi</taxon>
        <taxon>Dikarya</taxon>
        <taxon>Basidiomycota</taxon>
        <taxon>Agaricomycotina</taxon>
        <taxon>Agaricomycetes</taxon>
        <taxon>Cantharellales</taxon>
        <taxon>Ceratobasidiaceae</taxon>
        <taxon>Rhizoctonia</taxon>
    </lineage>
</organism>
<dbReference type="Proteomes" id="UP000663831">
    <property type="component" value="Unassembled WGS sequence"/>
</dbReference>
<reference evidence="1" key="1">
    <citation type="submission" date="2021-01" db="EMBL/GenBank/DDBJ databases">
        <authorList>
            <person name="Kaushik A."/>
        </authorList>
    </citation>
    <scope>NUCLEOTIDE SEQUENCE</scope>
    <source>
        <strain evidence="1">AG3-1AP</strain>
    </source>
</reference>
<protein>
    <submittedName>
        <fullName evidence="1">Uncharacterized protein</fullName>
    </submittedName>
</protein>
<dbReference type="AlphaFoldDB" id="A0A8H3H789"/>
<dbReference type="EMBL" id="CAJMWV010003570">
    <property type="protein sequence ID" value="CAE6484536.1"/>
    <property type="molecule type" value="Genomic_DNA"/>
</dbReference>